<dbReference type="Proteomes" id="UP000294682">
    <property type="component" value="Unassembled WGS sequence"/>
</dbReference>
<organism evidence="2 3">
    <name type="scientific">Harryflintia acetispora</name>
    <dbReference type="NCBI Taxonomy" id="1849041"/>
    <lineage>
        <taxon>Bacteria</taxon>
        <taxon>Bacillati</taxon>
        <taxon>Bacillota</taxon>
        <taxon>Clostridia</taxon>
        <taxon>Eubacteriales</taxon>
        <taxon>Oscillospiraceae</taxon>
        <taxon>Harryflintia</taxon>
    </lineage>
</organism>
<sequence length="449" mass="46175">MTGRAGRLRRLLAASLAVNMFLLTVSAGAALGGVAVTVQDNYQADYGVTIPFTRSPRTTDYTFSLYEGGSAAGIPVVSAKVEMTAAQEDVYLPLAYDITGPQSYTLKIEARPLADRIGTDTAAAREFSFTTKPTCGCAAGTAGAFYRGSGSAADPFYVGSQQQLAHVGAHSAANIYQDRDIALSGNWTPIGSQSAPFMGTYNGGGHRITGLNISGDNHGGLFGYINQATIQRLGIETTGVISGTEAVGSFSGVANNSNLISCYAVAQVRSTATSGWPVLGGLIGSNTACLIEDSYFAGSLQCTDGSVNVRWSGGLCGIARELSTVRRTWNIVEYSIGSASLGPNRRMVGGVAGDVSSGSGSECRPGQLGASNNYWSASGSGGPTYAVANSANDMNYDSGVNTGCTQISSFSSLPAGFDPSVWEMGTVTVPTLSGGSKTVAAPVLKVFQS</sequence>
<protein>
    <recommendedName>
        <fullName evidence="4">GLUG domain-containing protein</fullName>
    </recommendedName>
</protein>
<dbReference type="Gene3D" id="2.160.20.110">
    <property type="match status" value="1"/>
</dbReference>
<evidence type="ECO:0000313" key="3">
    <source>
        <dbReference type="Proteomes" id="UP000294682"/>
    </source>
</evidence>
<evidence type="ECO:0000313" key="2">
    <source>
        <dbReference type="EMBL" id="TCL42488.1"/>
    </source>
</evidence>
<feature type="signal peptide" evidence="1">
    <location>
        <begin position="1"/>
        <end position="29"/>
    </location>
</feature>
<name>A0A9X8UI52_9FIRM</name>
<dbReference type="AlphaFoldDB" id="A0A9X8UI52"/>
<reference evidence="2 3" key="1">
    <citation type="submission" date="2019-03" db="EMBL/GenBank/DDBJ databases">
        <title>Genomic Encyclopedia of Type Strains, Phase IV (KMG-IV): sequencing the most valuable type-strain genomes for metagenomic binning, comparative biology and taxonomic classification.</title>
        <authorList>
            <person name="Goeker M."/>
        </authorList>
    </citation>
    <scope>NUCLEOTIDE SEQUENCE [LARGE SCALE GENOMIC DNA]</scope>
    <source>
        <strain evidence="2 3">DSM 100433</strain>
    </source>
</reference>
<proteinExistence type="predicted"/>
<evidence type="ECO:0000256" key="1">
    <source>
        <dbReference type="SAM" id="SignalP"/>
    </source>
</evidence>
<evidence type="ECO:0008006" key="4">
    <source>
        <dbReference type="Google" id="ProtNLM"/>
    </source>
</evidence>
<keyword evidence="3" id="KW-1185">Reference proteome</keyword>
<comment type="caution">
    <text evidence="2">The sequence shown here is derived from an EMBL/GenBank/DDBJ whole genome shotgun (WGS) entry which is preliminary data.</text>
</comment>
<gene>
    <name evidence="2" type="ORF">EDD78_110114</name>
</gene>
<keyword evidence="1" id="KW-0732">Signal</keyword>
<dbReference type="RefSeq" id="WP_132085001.1">
    <property type="nucleotide sequence ID" value="NZ_SLUK01000010.1"/>
</dbReference>
<accession>A0A9X8UI52</accession>
<feature type="chain" id="PRO_5040797803" description="GLUG domain-containing protein" evidence="1">
    <location>
        <begin position="30"/>
        <end position="449"/>
    </location>
</feature>
<dbReference type="EMBL" id="SLUK01000010">
    <property type="protein sequence ID" value="TCL42488.1"/>
    <property type="molecule type" value="Genomic_DNA"/>
</dbReference>